<reference evidence="2" key="1">
    <citation type="submission" date="2022-11" db="EMBL/GenBank/DDBJ databases">
        <title>Draft genome sequence of Hoeflea poritis E7-10 and Hoeflea prorocentri PM5-8, separated from scleractinian coral Porites lutea and marine dinoflagellate.</title>
        <authorList>
            <person name="Zhang G."/>
            <person name="Wei Q."/>
            <person name="Cai L."/>
        </authorList>
    </citation>
    <scope>NUCLEOTIDE SEQUENCE</scope>
    <source>
        <strain evidence="2">PM5-8</strain>
    </source>
</reference>
<organism evidence="2 3">
    <name type="scientific">Hoeflea prorocentri</name>
    <dbReference type="NCBI Taxonomy" id="1922333"/>
    <lineage>
        <taxon>Bacteria</taxon>
        <taxon>Pseudomonadati</taxon>
        <taxon>Pseudomonadota</taxon>
        <taxon>Alphaproteobacteria</taxon>
        <taxon>Hyphomicrobiales</taxon>
        <taxon>Rhizobiaceae</taxon>
        <taxon>Hoeflea</taxon>
    </lineage>
</organism>
<gene>
    <name evidence="2" type="ORF">OQ273_06955</name>
</gene>
<feature type="signal peptide" evidence="1">
    <location>
        <begin position="1"/>
        <end position="20"/>
    </location>
</feature>
<comment type="caution">
    <text evidence="2">The sequence shown here is derived from an EMBL/GenBank/DDBJ whole genome shotgun (WGS) entry which is preliminary data.</text>
</comment>
<protein>
    <submittedName>
        <fullName evidence="2">Uncharacterized protein</fullName>
    </submittedName>
</protein>
<feature type="chain" id="PRO_5040975274" evidence="1">
    <location>
        <begin position="21"/>
        <end position="99"/>
    </location>
</feature>
<dbReference type="EMBL" id="JAPJZI010000001">
    <property type="protein sequence ID" value="MDA5398310.1"/>
    <property type="molecule type" value="Genomic_DNA"/>
</dbReference>
<name>A0A9X3UHF6_9HYPH</name>
<proteinExistence type="predicted"/>
<dbReference type="AlphaFoldDB" id="A0A9X3UHF6"/>
<dbReference type="Proteomes" id="UP001151234">
    <property type="component" value="Unassembled WGS sequence"/>
</dbReference>
<dbReference type="RefSeq" id="WP_267989742.1">
    <property type="nucleotide sequence ID" value="NZ_JAPJZI010000001.1"/>
</dbReference>
<sequence length="99" mass="10633">MRVLTMAIATLTAGASGLMATEYAAAQQLTNSMTCEMAKSVYASQGRVQTRTRSGVVLPIYGGVPEAKGRSLMCGRDRSRRPVQVITSDNPRCTIAYKC</sequence>
<keyword evidence="3" id="KW-1185">Reference proteome</keyword>
<keyword evidence="1" id="KW-0732">Signal</keyword>
<evidence type="ECO:0000313" key="3">
    <source>
        <dbReference type="Proteomes" id="UP001151234"/>
    </source>
</evidence>
<evidence type="ECO:0000313" key="2">
    <source>
        <dbReference type="EMBL" id="MDA5398310.1"/>
    </source>
</evidence>
<accession>A0A9X3UHF6</accession>
<evidence type="ECO:0000256" key="1">
    <source>
        <dbReference type="SAM" id="SignalP"/>
    </source>
</evidence>